<feature type="region of interest" description="Disordered" evidence="1">
    <location>
        <begin position="388"/>
        <end position="462"/>
    </location>
</feature>
<evidence type="ECO:0000313" key="3">
    <source>
        <dbReference type="EMBL" id="EGT57261.1"/>
    </source>
</evidence>
<feature type="chain" id="PRO_5003404891" description="Apple domain-containing protein" evidence="2">
    <location>
        <begin position="17"/>
        <end position="462"/>
    </location>
</feature>
<keyword evidence="4" id="KW-1185">Reference proteome</keyword>
<dbReference type="OMA" id="THFAITV"/>
<dbReference type="EMBL" id="GL379860">
    <property type="protein sequence ID" value="EGT57261.1"/>
    <property type="molecule type" value="Genomic_DNA"/>
</dbReference>
<evidence type="ECO:0008006" key="5">
    <source>
        <dbReference type="Google" id="ProtNLM"/>
    </source>
</evidence>
<sequence>MKRLLLLAVVLGVSLAQEEVKNIAERAISEPDQAGGDKFKIYVGTIDGVRRELFNEVDGGQIEVAPDNTPNIQDPFGAYDDNNVVSADNEKLLFVPKPYRPGGDKKEPKKTTTQAPTTIRTTRPPPATTIRTIPFVQTTPATFATLPPAPVTTRPPVVPFVPQTVATIAPSFVRPPAPTAPPRVIAPQQPQPIRPIQPFQPQQPQPFQPRPQPQPFQPQQPFQPRPQFIQAPFTQAPFTQAPFTQAPFTQPVFRPQPTFATRPPPPPPAPTTPAPRFPPQAGQNLRSGQCPSSIFYISTPISGPSRLTFTHFAVAVTVDQCARTCHEFNCAIAHYNPLNGHCEFNPSTAFAIRNGQCPAWPSLHYRNNVVANEPVRIFCVTCQRPRRRPAGRRPFRGQARRGQRLGRKTPVQIPVHTPVTENKATETKPRQLRATETQQQMEPSSERSSQLNLLKQLEDLQL</sequence>
<feature type="region of interest" description="Disordered" evidence="1">
    <location>
        <begin position="98"/>
        <end position="128"/>
    </location>
</feature>
<feature type="region of interest" description="Disordered" evidence="1">
    <location>
        <begin position="248"/>
        <end position="286"/>
    </location>
</feature>
<dbReference type="HOGENOM" id="CLU_667699_0_0_1"/>
<evidence type="ECO:0000256" key="2">
    <source>
        <dbReference type="SAM" id="SignalP"/>
    </source>
</evidence>
<dbReference type="FunCoup" id="G0NC29">
    <property type="interactions" value="140"/>
</dbReference>
<evidence type="ECO:0000313" key="4">
    <source>
        <dbReference type="Proteomes" id="UP000008068"/>
    </source>
</evidence>
<feature type="compositionally biased region" description="Pro residues" evidence="1">
    <location>
        <begin position="201"/>
        <end position="224"/>
    </location>
</feature>
<dbReference type="AlphaFoldDB" id="G0NC29"/>
<gene>
    <name evidence="3" type="ORF">CAEBREN_13163</name>
</gene>
<dbReference type="Proteomes" id="UP000008068">
    <property type="component" value="Unassembled WGS sequence"/>
</dbReference>
<dbReference type="eggNOG" id="ENOG502S4XS">
    <property type="taxonomic scope" value="Eukaryota"/>
</dbReference>
<feature type="compositionally biased region" description="Low complexity" evidence="1">
    <location>
        <begin position="450"/>
        <end position="462"/>
    </location>
</feature>
<feature type="compositionally biased region" description="Pro residues" evidence="1">
    <location>
        <begin position="262"/>
        <end position="278"/>
    </location>
</feature>
<feature type="compositionally biased region" description="Basic residues" evidence="1">
    <location>
        <begin position="388"/>
        <end position="407"/>
    </location>
</feature>
<dbReference type="InParanoid" id="G0NC29"/>
<accession>G0NC29</accession>
<keyword evidence="2" id="KW-0732">Signal</keyword>
<dbReference type="OrthoDB" id="5871074at2759"/>
<proteinExistence type="predicted"/>
<feature type="region of interest" description="Disordered" evidence="1">
    <location>
        <begin position="172"/>
        <end position="224"/>
    </location>
</feature>
<evidence type="ECO:0000256" key="1">
    <source>
        <dbReference type="SAM" id="MobiDB-lite"/>
    </source>
</evidence>
<feature type="compositionally biased region" description="Polar residues" evidence="1">
    <location>
        <begin position="434"/>
        <end position="449"/>
    </location>
</feature>
<feature type="signal peptide" evidence="2">
    <location>
        <begin position="1"/>
        <end position="16"/>
    </location>
</feature>
<feature type="compositionally biased region" description="Low complexity" evidence="1">
    <location>
        <begin position="111"/>
        <end position="128"/>
    </location>
</feature>
<name>G0NC29_CAEBE</name>
<organism evidence="4">
    <name type="scientific">Caenorhabditis brenneri</name>
    <name type="common">Nematode worm</name>
    <dbReference type="NCBI Taxonomy" id="135651"/>
    <lineage>
        <taxon>Eukaryota</taxon>
        <taxon>Metazoa</taxon>
        <taxon>Ecdysozoa</taxon>
        <taxon>Nematoda</taxon>
        <taxon>Chromadorea</taxon>
        <taxon>Rhabditida</taxon>
        <taxon>Rhabditina</taxon>
        <taxon>Rhabditomorpha</taxon>
        <taxon>Rhabditoidea</taxon>
        <taxon>Rhabditidae</taxon>
        <taxon>Peloderinae</taxon>
        <taxon>Caenorhabditis</taxon>
    </lineage>
</organism>
<protein>
    <recommendedName>
        <fullName evidence="5">Apple domain-containing protein</fullName>
    </recommendedName>
</protein>
<reference evidence="4" key="1">
    <citation type="submission" date="2011-07" db="EMBL/GenBank/DDBJ databases">
        <authorList>
            <consortium name="Caenorhabditis brenneri Sequencing and Analysis Consortium"/>
            <person name="Wilson R.K."/>
        </authorList>
    </citation>
    <scope>NUCLEOTIDE SEQUENCE [LARGE SCALE GENOMIC DNA]</scope>
    <source>
        <strain evidence="4">PB2801</strain>
    </source>
</reference>